<dbReference type="Proteomes" id="UP000054018">
    <property type="component" value="Unassembled WGS sequence"/>
</dbReference>
<reference evidence="2 3" key="1">
    <citation type="submission" date="2014-04" db="EMBL/GenBank/DDBJ databases">
        <authorList>
            <consortium name="DOE Joint Genome Institute"/>
            <person name="Kuo A."/>
            <person name="Kohler A."/>
            <person name="Costa M.D."/>
            <person name="Nagy L.G."/>
            <person name="Floudas D."/>
            <person name="Copeland A."/>
            <person name="Barry K.W."/>
            <person name="Cichocki N."/>
            <person name="Veneault-Fourrey C."/>
            <person name="LaButti K."/>
            <person name="Lindquist E.A."/>
            <person name="Lipzen A."/>
            <person name="Lundell T."/>
            <person name="Morin E."/>
            <person name="Murat C."/>
            <person name="Sun H."/>
            <person name="Tunlid A."/>
            <person name="Henrissat B."/>
            <person name="Grigoriev I.V."/>
            <person name="Hibbett D.S."/>
            <person name="Martin F."/>
            <person name="Nordberg H.P."/>
            <person name="Cantor M.N."/>
            <person name="Hua S.X."/>
        </authorList>
    </citation>
    <scope>NUCLEOTIDE SEQUENCE [LARGE SCALE GENOMIC DNA]</scope>
    <source>
        <strain evidence="2 3">441</strain>
    </source>
</reference>
<accession>A0A0C9YWQ9</accession>
<protein>
    <submittedName>
        <fullName evidence="2">Uncharacterized protein</fullName>
    </submittedName>
</protein>
<feature type="compositionally biased region" description="Polar residues" evidence="1">
    <location>
        <begin position="1"/>
        <end position="16"/>
    </location>
</feature>
<evidence type="ECO:0000313" key="3">
    <source>
        <dbReference type="Proteomes" id="UP000054018"/>
    </source>
</evidence>
<name>A0A0C9YWQ9_9AGAM</name>
<keyword evidence="3" id="KW-1185">Reference proteome</keyword>
<dbReference type="OrthoDB" id="3269274at2759"/>
<proteinExistence type="predicted"/>
<gene>
    <name evidence="2" type="ORF">PISMIDRAFT_18810</name>
</gene>
<feature type="region of interest" description="Disordered" evidence="1">
    <location>
        <begin position="1"/>
        <end position="24"/>
    </location>
</feature>
<dbReference type="HOGENOM" id="CLU_086436_0_0_1"/>
<evidence type="ECO:0000313" key="2">
    <source>
        <dbReference type="EMBL" id="KIK12333.1"/>
    </source>
</evidence>
<dbReference type="EMBL" id="KN834092">
    <property type="protein sequence ID" value="KIK12333.1"/>
    <property type="molecule type" value="Genomic_DNA"/>
</dbReference>
<reference evidence="3" key="2">
    <citation type="submission" date="2015-01" db="EMBL/GenBank/DDBJ databases">
        <title>Evolutionary Origins and Diversification of the Mycorrhizal Mutualists.</title>
        <authorList>
            <consortium name="DOE Joint Genome Institute"/>
            <consortium name="Mycorrhizal Genomics Consortium"/>
            <person name="Kohler A."/>
            <person name="Kuo A."/>
            <person name="Nagy L.G."/>
            <person name="Floudas D."/>
            <person name="Copeland A."/>
            <person name="Barry K.W."/>
            <person name="Cichocki N."/>
            <person name="Veneault-Fourrey C."/>
            <person name="LaButti K."/>
            <person name="Lindquist E.A."/>
            <person name="Lipzen A."/>
            <person name="Lundell T."/>
            <person name="Morin E."/>
            <person name="Murat C."/>
            <person name="Riley R."/>
            <person name="Ohm R."/>
            <person name="Sun H."/>
            <person name="Tunlid A."/>
            <person name="Henrissat B."/>
            <person name="Grigoriev I.V."/>
            <person name="Hibbett D.S."/>
            <person name="Martin F."/>
        </authorList>
    </citation>
    <scope>NUCLEOTIDE SEQUENCE [LARGE SCALE GENOMIC DNA]</scope>
    <source>
        <strain evidence="3">441</strain>
    </source>
</reference>
<dbReference type="AlphaFoldDB" id="A0A0C9YWQ9"/>
<sequence>MSTSTMPHSKPVQSASPPEGLSERDDPKFLTIGYSHFSILNLTALYNSTFAEGFSNDERQAAARMLLRHNAHLDGTHFQSRVKGGLHPAYVGFNPSTNDKKVRTLSNKELTEAALQDIFDVVTMQDHLDGGITVMLHCARVKSTSVQTADEVTVNLYVTPRELRETPECIGSDIAVLVQAFCQEFALPHFQRFNKCCNLEIITPPEYNVQAV</sequence>
<evidence type="ECO:0000256" key="1">
    <source>
        <dbReference type="SAM" id="MobiDB-lite"/>
    </source>
</evidence>
<organism evidence="2 3">
    <name type="scientific">Pisolithus microcarpus 441</name>
    <dbReference type="NCBI Taxonomy" id="765257"/>
    <lineage>
        <taxon>Eukaryota</taxon>
        <taxon>Fungi</taxon>
        <taxon>Dikarya</taxon>
        <taxon>Basidiomycota</taxon>
        <taxon>Agaricomycotina</taxon>
        <taxon>Agaricomycetes</taxon>
        <taxon>Agaricomycetidae</taxon>
        <taxon>Boletales</taxon>
        <taxon>Sclerodermatineae</taxon>
        <taxon>Pisolithaceae</taxon>
        <taxon>Pisolithus</taxon>
    </lineage>
</organism>